<dbReference type="Gramene" id="PRQ58360">
    <property type="protein sequence ID" value="PRQ58360"/>
    <property type="gene ID" value="RchiOBHm_Chr1g0358431"/>
</dbReference>
<dbReference type="PROSITE" id="PS50004">
    <property type="entry name" value="C2"/>
    <property type="match status" value="1"/>
</dbReference>
<evidence type="ECO:0000313" key="4">
    <source>
        <dbReference type="Proteomes" id="UP000238479"/>
    </source>
</evidence>
<sequence length="277" mass="30692">MKRIGGVAEKMHVLEINLISGQGLKVPSGKLRRMKTYAIAWVDSDHKIRTRVDKVGAENPTWNDRFLFKVSSEFLARETSGITIEIYAVGVIRDHLVGTVRLILSNFLDLESKIPSFTALQVRRPSGRFHGVLNVAALVNHESEWSKELDDVSAIGYQDLMGKGESFRRRRRRDSLTRSTENFSGSESRENSCAESVENSDCGDSFKSASPPYKSPSKLTSPAAEKRALKEANGVRDLAAGTRALKTAVPSDGSRFLCCLLTTQRKVQSSSDKNAER</sequence>
<comment type="caution">
    <text evidence="3">The sequence shown here is derived from an EMBL/GenBank/DDBJ whole genome shotgun (WGS) entry which is preliminary data.</text>
</comment>
<evidence type="ECO:0000256" key="1">
    <source>
        <dbReference type="SAM" id="MobiDB-lite"/>
    </source>
</evidence>
<evidence type="ECO:0000259" key="2">
    <source>
        <dbReference type="PROSITE" id="PS50004"/>
    </source>
</evidence>
<dbReference type="Pfam" id="PF00168">
    <property type="entry name" value="C2"/>
    <property type="match status" value="1"/>
</dbReference>
<dbReference type="GO" id="GO:0006952">
    <property type="term" value="P:defense response"/>
    <property type="evidence" value="ECO:0007669"/>
    <property type="project" value="InterPro"/>
</dbReference>
<dbReference type="OrthoDB" id="1909968at2759"/>
<proteinExistence type="predicted"/>
<dbReference type="InterPro" id="IPR044750">
    <property type="entry name" value="C2_SRC2/BAP"/>
</dbReference>
<feature type="compositionally biased region" description="Polar residues" evidence="1">
    <location>
        <begin position="177"/>
        <end position="186"/>
    </location>
</feature>
<dbReference type="SUPFAM" id="SSF49562">
    <property type="entry name" value="C2 domain (Calcium/lipid-binding domain, CaLB)"/>
    <property type="match status" value="1"/>
</dbReference>
<keyword evidence="4" id="KW-1185">Reference proteome</keyword>
<dbReference type="InterPro" id="IPR000008">
    <property type="entry name" value="C2_dom"/>
</dbReference>
<feature type="domain" description="C2" evidence="2">
    <location>
        <begin position="1"/>
        <end position="118"/>
    </location>
</feature>
<feature type="region of interest" description="Disordered" evidence="1">
    <location>
        <begin position="168"/>
        <end position="228"/>
    </location>
</feature>
<dbReference type="OMA" id="MCCFLMK"/>
<protein>
    <submittedName>
        <fullName evidence="3">Putative C2 domain-containing protein</fullName>
    </submittedName>
</protein>
<gene>
    <name evidence="3" type="ORF">RchiOBHm_Chr1g0358431</name>
</gene>
<dbReference type="AlphaFoldDB" id="A0A2P6SI54"/>
<dbReference type="STRING" id="74649.A0A2P6SI54"/>
<dbReference type="CDD" id="cd04051">
    <property type="entry name" value="C2_SRC2_like"/>
    <property type="match status" value="1"/>
</dbReference>
<dbReference type="Proteomes" id="UP000238479">
    <property type="component" value="Chromosome 1"/>
</dbReference>
<dbReference type="PANTHER" id="PTHR32246">
    <property type="entry name" value="INGRESSION PROTEIN FIC1"/>
    <property type="match status" value="1"/>
</dbReference>
<dbReference type="InterPro" id="IPR035892">
    <property type="entry name" value="C2_domain_sf"/>
</dbReference>
<name>A0A2P6SI54_ROSCH</name>
<feature type="compositionally biased region" description="Low complexity" evidence="1">
    <location>
        <begin position="205"/>
        <end position="218"/>
    </location>
</feature>
<organism evidence="3 4">
    <name type="scientific">Rosa chinensis</name>
    <name type="common">China rose</name>
    <dbReference type="NCBI Taxonomy" id="74649"/>
    <lineage>
        <taxon>Eukaryota</taxon>
        <taxon>Viridiplantae</taxon>
        <taxon>Streptophyta</taxon>
        <taxon>Embryophyta</taxon>
        <taxon>Tracheophyta</taxon>
        <taxon>Spermatophyta</taxon>
        <taxon>Magnoliopsida</taxon>
        <taxon>eudicotyledons</taxon>
        <taxon>Gunneridae</taxon>
        <taxon>Pentapetalae</taxon>
        <taxon>rosids</taxon>
        <taxon>fabids</taxon>
        <taxon>Rosales</taxon>
        <taxon>Rosaceae</taxon>
        <taxon>Rosoideae</taxon>
        <taxon>Rosoideae incertae sedis</taxon>
        <taxon>Rosa</taxon>
    </lineage>
</organism>
<dbReference type="EMBL" id="PDCK01000039">
    <property type="protein sequence ID" value="PRQ58360.1"/>
    <property type="molecule type" value="Genomic_DNA"/>
</dbReference>
<dbReference type="Gene3D" id="2.60.40.150">
    <property type="entry name" value="C2 domain"/>
    <property type="match status" value="1"/>
</dbReference>
<dbReference type="PANTHER" id="PTHR32246:SF69">
    <property type="entry name" value="CALCIUM-DEPENDENT LIPID-BINDING (CALB DOMAIN) FAMILY PROTEIN"/>
    <property type="match status" value="1"/>
</dbReference>
<dbReference type="SMART" id="SM00239">
    <property type="entry name" value="C2"/>
    <property type="match status" value="1"/>
</dbReference>
<accession>A0A2P6SI54</accession>
<evidence type="ECO:0000313" key="3">
    <source>
        <dbReference type="EMBL" id="PRQ58360.1"/>
    </source>
</evidence>
<reference evidence="3 4" key="1">
    <citation type="journal article" date="2018" name="Nat. Genet.">
        <title>The Rosa genome provides new insights in the design of modern roses.</title>
        <authorList>
            <person name="Bendahmane M."/>
        </authorList>
    </citation>
    <scope>NUCLEOTIDE SEQUENCE [LARGE SCALE GENOMIC DNA]</scope>
    <source>
        <strain evidence="4">cv. Old Blush</strain>
    </source>
</reference>